<comment type="caution">
    <text evidence="2">The sequence shown here is derived from an EMBL/GenBank/DDBJ whole genome shotgun (WGS) entry which is preliminary data.</text>
</comment>
<evidence type="ECO:0000313" key="2">
    <source>
        <dbReference type="EMBL" id="PWY80638.1"/>
    </source>
</evidence>
<reference evidence="2 3" key="1">
    <citation type="submission" date="2016-12" db="EMBL/GenBank/DDBJ databases">
        <title>The genomes of Aspergillus section Nigri reveals drivers in fungal speciation.</title>
        <authorList>
            <consortium name="DOE Joint Genome Institute"/>
            <person name="Vesth T.C."/>
            <person name="Nybo J."/>
            <person name="Theobald S."/>
            <person name="Brandl J."/>
            <person name="Frisvad J.C."/>
            <person name="Nielsen K.F."/>
            <person name="Lyhne E.K."/>
            <person name="Kogle M.E."/>
            <person name="Kuo A."/>
            <person name="Riley R."/>
            <person name="Clum A."/>
            <person name="Nolan M."/>
            <person name="Lipzen A."/>
            <person name="Salamov A."/>
            <person name="Henrissat B."/>
            <person name="Wiebenga A."/>
            <person name="De Vries R.P."/>
            <person name="Grigoriev I.V."/>
            <person name="Mortensen U.H."/>
            <person name="Andersen M.R."/>
            <person name="Baker S.E."/>
        </authorList>
    </citation>
    <scope>NUCLEOTIDE SEQUENCE [LARGE SCALE GENOMIC DNA]</scope>
    <source>
        <strain evidence="2 3">CBS 117.55</strain>
    </source>
</reference>
<dbReference type="VEuPathDB" id="FungiDB:BO70DRAFT_429664"/>
<evidence type="ECO:0000256" key="1">
    <source>
        <dbReference type="SAM" id="SignalP"/>
    </source>
</evidence>
<dbReference type="EMBL" id="MSFL01000014">
    <property type="protein sequence ID" value="PWY80638.1"/>
    <property type="molecule type" value="Genomic_DNA"/>
</dbReference>
<proteinExistence type="predicted"/>
<feature type="signal peptide" evidence="1">
    <location>
        <begin position="1"/>
        <end position="19"/>
    </location>
</feature>
<dbReference type="Proteomes" id="UP000247233">
    <property type="component" value="Unassembled WGS sequence"/>
</dbReference>
<name>A0A317W6K9_9EURO</name>
<dbReference type="GeneID" id="37070327"/>
<feature type="chain" id="PRO_5016432976" evidence="1">
    <location>
        <begin position="20"/>
        <end position="86"/>
    </location>
</feature>
<evidence type="ECO:0000313" key="3">
    <source>
        <dbReference type="Proteomes" id="UP000247233"/>
    </source>
</evidence>
<sequence>MHFIIFLTAALGLGAGVLASPALVPNSLKARDESWHGCAQGIECHSDDDCQGESDCVQMAIGHGVQVNSNVHCGQDGHPVACWARW</sequence>
<keyword evidence="3" id="KW-1185">Reference proteome</keyword>
<dbReference type="AlphaFoldDB" id="A0A317W6K9"/>
<dbReference type="RefSeq" id="XP_025398941.1">
    <property type="nucleotide sequence ID" value="XM_025548090.1"/>
</dbReference>
<accession>A0A317W6K9</accession>
<keyword evidence="1" id="KW-0732">Signal</keyword>
<gene>
    <name evidence="2" type="ORF">BO70DRAFT_429664</name>
</gene>
<organism evidence="2 3">
    <name type="scientific">Aspergillus heteromorphus CBS 117.55</name>
    <dbReference type="NCBI Taxonomy" id="1448321"/>
    <lineage>
        <taxon>Eukaryota</taxon>
        <taxon>Fungi</taxon>
        <taxon>Dikarya</taxon>
        <taxon>Ascomycota</taxon>
        <taxon>Pezizomycotina</taxon>
        <taxon>Eurotiomycetes</taxon>
        <taxon>Eurotiomycetidae</taxon>
        <taxon>Eurotiales</taxon>
        <taxon>Aspergillaceae</taxon>
        <taxon>Aspergillus</taxon>
        <taxon>Aspergillus subgen. Circumdati</taxon>
    </lineage>
</organism>
<dbReference type="OrthoDB" id="4497130at2759"/>
<protein>
    <submittedName>
        <fullName evidence="2">Uncharacterized protein</fullName>
    </submittedName>
</protein>